<protein>
    <submittedName>
        <fullName evidence="1">Uncharacterized conserved protein (DUF2358)</fullName>
    </submittedName>
</protein>
<gene>
    <name evidence="1" type="ORF">SEMRO_349_G123450.1</name>
</gene>
<comment type="caution">
    <text evidence="1">The sequence shown here is derived from an EMBL/GenBank/DDBJ whole genome shotgun (WGS) entry which is preliminary data.</text>
</comment>
<keyword evidence="2" id="KW-1185">Reference proteome</keyword>
<organism evidence="1 2">
    <name type="scientific">Seminavis robusta</name>
    <dbReference type="NCBI Taxonomy" id="568900"/>
    <lineage>
        <taxon>Eukaryota</taxon>
        <taxon>Sar</taxon>
        <taxon>Stramenopiles</taxon>
        <taxon>Ochrophyta</taxon>
        <taxon>Bacillariophyta</taxon>
        <taxon>Bacillariophyceae</taxon>
        <taxon>Bacillariophycidae</taxon>
        <taxon>Naviculales</taxon>
        <taxon>Naviculaceae</taxon>
        <taxon>Seminavis</taxon>
    </lineage>
</organism>
<name>A0A9N8DSZ6_9STRA</name>
<accession>A0A9N8DSZ6</accession>
<dbReference type="AlphaFoldDB" id="A0A9N8DSZ6"/>
<reference evidence="1" key="1">
    <citation type="submission" date="2020-06" db="EMBL/GenBank/DDBJ databases">
        <authorList>
            <consortium name="Plant Systems Biology data submission"/>
        </authorList>
    </citation>
    <scope>NUCLEOTIDE SEQUENCE</scope>
    <source>
        <strain evidence="1">D6</strain>
    </source>
</reference>
<dbReference type="Proteomes" id="UP001153069">
    <property type="component" value="Unassembled WGS sequence"/>
</dbReference>
<dbReference type="PANTHER" id="PTHR34123:SF3">
    <property type="entry name" value="SNOAL-LIKE DOMAIN-CONTAINING PROTEIN"/>
    <property type="match status" value="1"/>
</dbReference>
<evidence type="ECO:0000313" key="1">
    <source>
        <dbReference type="EMBL" id="CAB9508488.1"/>
    </source>
</evidence>
<dbReference type="PANTHER" id="PTHR34123">
    <property type="entry name" value="OS04G0578200 PROTEIN"/>
    <property type="match status" value="1"/>
</dbReference>
<dbReference type="EMBL" id="CAICTM010000348">
    <property type="protein sequence ID" value="CAB9508488.1"/>
    <property type="molecule type" value="Genomic_DNA"/>
</dbReference>
<sequence>MMISRMMTIRQAIAVGVLLHLVGAAFAFTSGRNPTSLRPLQYLHQWRRQSTSILETWDDRRSIRSTSQSSLLQLGMQRSDKTAAMAPTSVKPALTSSSALQAASLSPLEDWCAHEVEAWYQKAVAVKCPFFKRRFVDLLDGVDMVLKFLVIRHKTLFGPPPGHRSKFSSEDKMRHLTLEQRLAAIGADWKLDTHKGYYITGQLNTTLFRDDCWFDGPDPDMPVQGLRKYLNAASQLFDRRQSQAELLSLEIIDERTILAQWRMNGVLRLPWKPMLPEWTGSTTYHFDEEGLIYRHDEDWDMSVWQAFMKTFAPDMADKIWDEKETLVGETNSLQ</sequence>
<dbReference type="OrthoDB" id="348976at2759"/>
<dbReference type="InterPro" id="IPR032710">
    <property type="entry name" value="NTF2-like_dom_sf"/>
</dbReference>
<dbReference type="InterPro" id="IPR018790">
    <property type="entry name" value="DUF2358"/>
</dbReference>
<dbReference type="Pfam" id="PF10184">
    <property type="entry name" value="DUF2358"/>
    <property type="match status" value="1"/>
</dbReference>
<dbReference type="Gene3D" id="3.10.450.50">
    <property type="match status" value="1"/>
</dbReference>
<proteinExistence type="predicted"/>
<evidence type="ECO:0000313" key="2">
    <source>
        <dbReference type="Proteomes" id="UP001153069"/>
    </source>
</evidence>
<dbReference type="SUPFAM" id="SSF54427">
    <property type="entry name" value="NTF2-like"/>
    <property type="match status" value="1"/>
</dbReference>